<accession>A0A8H5BPD3</accession>
<gene>
    <name evidence="1" type="ORF">D9619_004600</name>
</gene>
<proteinExistence type="predicted"/>
<comment type="caution">
    <text evidence="1">The sequence shown here is derived from an EMBL/GenBank/DDBJ whole genome shotgun (WGS) entry which is preliminary data.</text>
</comment>
<dbReference type="AlphaFoldDB" id="A0A8H5BPD3"/>
<evidence type="ECO:0000313" key="1">
    <source>
        <dbReference type="EMBL" id="KAF5326898.1"/>
    </source>
</evidence>
<dbReference type="EMBL" id="JAACJJ010000014">
    <property type="protein sequence ID" value="KAF5326898.1"/>
    <property type="molecule type" value="Genomic_DNA"/>
</dbReference>
<keyword evidence="2" id="KW-1185">Reference proteome</keyword>
<name>A0A8H5BPD3_9AGAR</name>
<evidence type="ECO:0000313" key="2">
    <source>
        <dbReference type="Proteomes" id="UP000567179"/>
    </source>
</evidence>
<dbReference type="Proteomes" id="UP000567179">
    <property type="component" value="Unassembled WGS sequence"/>
</dbReference>
<protein>
    <submittedName>
        <fullName evidence="1">Uncharacterized protein</fullName>
    </submittedName>
</protein>
<sequence length="396" mass="43577">MSRRRTRPSEMVAEKVASGGVSNMYINEPFYGAAHSHALATHMAGPSKPRLHNHYPPATATYLPPISRPLEVLAEEVAFGGAYINEPFYGAPHPHASVNHMIAPSEPRLHNPYPPATPTNVPPAMSMAMAREVAFSGAPKMYINEPFYGAAHPHAFINHVYEPSKPRVYNPYPPATATYLPPINMPSKAIAKKVAFGGAYINEPFYGAAHPHAPVDDMVKPSELRLHSPYPPATSTNLPPAMSMAMAREVAFSGAPTMYINEPFYGAVHPHTSANHMAGRSKPRLHNHYPPATVTYLPPISRPSKVLVEEVASSGGAKRKINGYYNTTGSQVVVNQIVPNHPQREVTQDGIKVIQGMEREAVLRRQQELDKERLRLAWEKQLLKKRNEGKALGPLR</sequence>
<organism evidence="1 2">
    <name type="scientific">Psilocybe cf. subviscida</name>
    <dbReference type="NCBI Taxonomy" id="2480587"/>
    <lineage>
        <taxon>Eukaryota</taxon>
        <taxon>Fungi</taxon>
        <taxon>Dikarya</taxon>
        <taxon>Basidiomycota</taxon>
        <taxon>Agaricomycotina</taxon>
        <taxon>Agaricomycetes</taxon>
        <taxon>Agaricomycetidae</taxon>
        <taxon>Agaricales</taxon>
        <taxon>Agaricineae</taxon>
        <taxon>Strophariaceae</taxon>
        <taxon>Psilocybe</taxon>
    </lineage>
</organism>
<reference evidence="1 2" key="1">
    <citation type="journal article" date="2020" name="ISME J.">
        <title>Uncovering the hidden diversity of litter-decomposition mechanisms in mushroom-forming fungi.</title>
        <authorList>
            <person name="Floudas D."/>
            <person name="Bentzer J."/>
            <person name="Ahren D."/>
            <person name="Johansson T."/>
            <person name="Persson P."/>
            <person name="Tunlid A."/>
        </authorList>
    </citation>
    <scope>NUCLEOTIDE SEQUENCE [LARGE SCALE GENOMIC DNA]</scope>
    <source>
        <strain evidence="1 2">CBS 101986</strain>
    </source>
</reference>